<gene>
    <name evidence="3" type="ORF">GCM10009544_51810</name>
</gene>
<dbReference type="PROSITE" id="PS51257">
    <property type="entry name" value="PROKAR_LIPOPROTEIN"/>
    <property type="match status" value="1"/>
</dbReference>
<feature type="signal peptide" evidence="2">
    <location>
        <begin position="1"/>
        <end position="19"/>
    </location>
</feature>
<dbReference type="EMBL" id="BAAAHB010000079">
    <property type="protein sequence ID" value="GAA0483637.1"/>
    <property type="molecule type" value="Genomic_DNA"/>
</dbReference>
<accession>A0ABN1ATP5</accession>
<protein>
    <recommendedName>
        <fullName evidence="5">Lipoprotein</fullName>
    </recommendedName>
</protein>
<reference evidence="3 4" key="1">
    <citation type="journal article" date="2019" name="Int. J. Syst. Evol. Microbiol.">
        <title>The Global Catalogue of Microorganisms (GCM) 10K type strain sequencing project: providing services to taxonomists for standard genome sequencing and annotation.</title>
        <authorList>
            <consortium name="The Broad Institute Genomics Platform"/>
            <consortium name="The Broad Institute Genome Sequencing Center for Infectious Disease"/>
            <person name="Wu L."/>
            <person name="Ma J."/>
        </authorList>
    </citation>
    <scope>NUCLEOTIDE SEQUENCE [LARGE SCALE GENOMIC DNA]</scope>
    <source>
        <strain evidence="3 4">JCM 10649</strain>
    </source>
</reference>
<name>A0ABN1ATP5_9ACTN</name>
<evidence type="ECO:0000313" key="4">
    <source>
        <dbReference type="Proteomes" id="UP001499895"/>
    </source>
</evidence>
<feature type="chain" id="PRO_5046884921" description="Lipoprotein" evidence="2">
    <location>
        <begin position="20"/>
        <end position="194"/>
    </location>
</feature>
<evidence type="ECO:0000256" key="1">
    <source>
        <dbReference type="SAM" id="MobiDB-lite"/>
    </source>
</evidence>
<evidence type="ECO:0000256" key="2">
    <source>
        <dbReference type="SAM" id="SignalP"/>
    </source>
</evidence>
<sequence length="194" mass="19813">MRMRHTTKARRGAAVAALAAVTALTIGGCGGDDGDDGGGKGPAPGGKSATPQGRAKGGGEAKPDTVIGEMKGADGVVITLTSAVRDSGGFVTVNGTLTNRGSKAFHAIKWLSQEKDVKSRSSISGASLVDSTSKKRYLVLRDTDGECLCTTGLSNIKPQDSRPVFAQFPAPPAGVTEVDFQVPTMPSVRVKISG</sequence>
<dbReference type="Proteomes" id="UP001499895">
    <property type="component" value="Unassembled WGS sequence"/>
</dbReference>
<feature type="region of interest" description="Disordered" evidence="1">
    <location>
        <begin position="33"/>
        <end position="68"/>
    </location>
</feature>
<comment type="caution">
    <text evidence="3">The sequence shown here is derived from an EMBL/GenBank/DDBJ whole genome shotgun (WGS) entry which is preliminary data.</text>
</comment>
<evidence type="ECO:0000313" key="3">
    <source>
        <dbReference type="EMBL" id="GAA0483637.1"/>
    </source>
</evidence>
<keyword evidence="4" id="KW-1185">Reference proteome</keyword>
<proteinExistence type="predicted"/>
<evidence type="ECO:0008006" key="5">
    <source>
        <dbReference type="Google" id="ProtNLM"/>
    </source>
</evidence>
<keyword evidence="2" id="KW-0732">Signal</keyword>
<dbReference type="RefSeq" id="WP_344095124.1">
    <property type="nucleotide sequence ID" value="NZ_BAAAHB010000079.1"/>
</dbReference>
<organism evidence="3 4">
    <name type="scientific">Streptomyces stramineus</name>
    <dbReference type="NCBI Taxonomy" id="173861"/>
    <lineage>
        <taxon>Bacteria</taxon>
        <taxon>Bacillati</taxon>
        <taxon>Actinomycetota</taxon>
        <taxon>Actinomycetes</taxon>
        <taxon>Kitasatosporales</taxon>
        <taxon>Streptomycetaceae</taxon>
        <taxon>Streptomyces</taxon>
    </lineage>
</organism>